<dbReference type="GO" id="GO:0004672">
    <property type="term" value="F:protein kinase activity"/>
    <property type="evidence" value="ECO:0007669"/>
    <property type="project" value="InterPro"/>
</dbReference>
<dbReference type="InterPro" id="IPR011009">
    <property type="entry name" value="Kinase-like_dom_sf"/>
</dbReference>
<accession>A0A077ZVA0</accession>
<proteinExistence type="predicted"/>
<dbReference type="PROSITE" id="PS50011">
    <property type="entry name" value="PROTEIN_KINASE_DOM"/>
    <property type="match status" value="1"/>
</dbReference>
<dbReference type="InterPro" id="IPR000719">
    <property type="entry name" value="Prot_kinase_dom"/>
</dbReference>
<sequence length="492" mass="57232">MLQKSQQAIIAKGILPNTQQETILKRYQLNTQREAFIKELKLLSKLSKNVFQTVESIPELISYKTDKIFAEILMADAGIDLTQLLCGENNQQSFNKYQIGLQVGFQVLCALEQIHQNGYIHCDIKLDNICSKSNTQNENTNIPCTQNSLTYTLIDFGLASKFTSKGKHLIQESIDFFKGNILFASENAIKLKSQSRKDDLESLMYLVTFIINELSLPWIENIDDGSQIADIFQFILKRRIRNFNKFNEKIMKMLPNQLKQAFKYIRNLEFQDTPDYQYLKSLFQSLIQPQTEEACHHNWEYQYLETFGQNNLTCNQKYQEVAQSSLIKVITMNEVQKASILIQLENNDESEIQNILKEQLFEIEDSDLLDNQNILADRSHYQGTFQEQERILSLQFKQNFTLESKKYSSIQLLQRNFEQQSTNSKIIIESFLREDKSFNSNKLDNQEIDEELEEDLNCSADTDENSINSGSQSLFVQDFTNLINRNDLKCKL</sequence>
<name>A0A077ZVA0_STYLE</name>
<protein>
    <recommendedName>
        <fullName evidence="1">Casein kinase I</fullName>
    </recommendedName>
</protein>
<keyword evidence="3" id="KW-0418">Kinase</keyword>
<keyword evidence="4" id="KW-1185">Reference proteome</keyword>
<dbReference type="InParanoid" id="A0A077ZVA0"/>
<dbReference type="SMART" id="SM00220">
    <property type="entry name" value="S_TKc"/>
    <property type="match status" value="1"/>
</dbReference>
<dbReference type="GO" id="GO:0005524">
    <property type="term" value="F:ATP binding"/>
    <property type="evidence" value="ECO:0007669"/>
    <property type="project" value="InterPro"/>
</dbReference>
<keyword evidence="3" id="KW-0808">Transferase</keyword>
<reference evidence="3 4" key="1">
    <citation type="submission" date="2014-06" db="EMBL/GenBank/DDBJ databases">
        <authorList>
            <person name="Swart Estienne"/>
        </authorList>
    </citation>
    <scope>NUCLEOTIDE SEQUENCE [LARGE SCALE GENOMIC DNA]</scope>
    <source>
        <strain evidence="3 4">130c</strain>
    </source>
</reference>
<evidence type="ECO:0000313" key="3">
    <source>
        <dbReference type="EMBL" id="CDW72341.1"/>
    </source>
</evidence>
<dbReference type="AlphaFoldDB" id="A0A077ZVA0"/>
<dbReference type="SUPFAM" id="SSF56112">
    <property type="entry name" value="Protein kinase-like (PK-like)"/>
    <property type="match status" value="1"/>
</dbReference>
<dbReference type="InterPro" id="IPR050235">
    <property type="entry name" value="CK1_Ser-Thr_kinase"/>
</dbReference>
<dbReference type="EMBL" id="CCKQ01001236">
    <property type="protein sequence ID" value="CDW72341.1"/>
    <property type="molecule type" value="Genomic_DNA"/>
</dbReference>
<dbReference type="Gene3D" id="1.10.510.10">
    <property type="entry name" value="Transferase(Phosphotransferase) domain 1"/>
    <property type="match status" value="1"/>
</dbReference>
<dbReference type="Proteomes" id="UP000039865">
    <property type="component" value="Unassembled WGS sequence"/>
</dbReference>
<dbReference type="PANTHER" id="PTHR11909">
    <property type="entry name" value="CASEIN KINASE-RELATED"/>
    <property type="match status" value="1"/>
</dbReference>
<organism evidence="3 4">
    <name type="scientific">Stylonychia lemnae</name>
    <name type="common">Ciliate</name>
    <dbReference type="NCBI Taxonomy" id="5949"/>
    <lineage>
        <taxon>Eukaryota</taxon>
        <taxon>Sar</taxon>
        <taxon>Alveolata</taxon>
        <taxon>Ciliophora</taxon>
        <taxon>Intramacronucleata</taxon>
        <taxon>Spirotrichea</taxon>
        <taxon>Stichotrichia</taxon>
        <taxon>Sporadotrichida</taxon>
        <taxon>Oxytrichidae</taxon>
        <taxon>Stylonychinae</taxon>
        <taxon>Stylonychia</taxon>
    </lineage>
</organism>
<evidence type="ECO:0000256" key="1">
    <source>
        <dbReference type="ARBA" id="ARBA00023860"/>
    </source>
</evidence>
<feature type="domain" description="Protein kinase" evidence="2">
    <location>
        <begin position="1"/>
        <end position="279"/>
    </location>
</feature>
<dbReference type="Pfam" id="PF00069">
    <property type="entry name" value="Pkinase"/>
    <property type="match status" value="1"/>
</dbReference>
<gene>
    <name evidence="3" type="primary">Contig7180.g7686</name>
    <name evidence="3" type="ORF">STYLEM_1300</name>
</gene>
<evidence type="ECO:0000313" key="4">
    <source>
        <dbReference type="Proteomes" id="UP000039865"/>
    </source>
</evidence>
<evidence type="ECO:0000259" key="2">
    <source>
        <dbReference type="PROSITE" id="PS50011"/>
    </source>
</evidence>